<proteinExistence type="predicted"/>
<keyword evidence="2" id="KW-1185">Reference proteome</keyword>
<comment type="caution">
    <text evidence="1">The sequence shown here is derived from an EMBL/GenBank/DDBJ whole genome shotgun (WGS) entry which is preliminary data.</text>
</comment>
<name>A0A0L0WBA2_GOTPU</name>
<dbReference type="Proteomes" id="UP000037267">
    <property type="component" value="Unassembled WGS sequence"/>
</dbReference>
<organism evidence="1 2">
    <name type="scientific">Gottschalkia purinilytica</name>
    <name type="common">Clostridium purinilyticum</name>
    <dbReference type="NCBI Taxonomy" id="1503"/>
    <lineage>
        <taxon>Bacteria</taxon>
        <taxon>Bacillati</taxon>
        <taxon>Bacillota</taxon>
        <taxon>Tissierellia</taxon>
        <taxon>Tissierellales</taxon>
        <taxon>Gottschalkiaceae</taxon>
        <taxon>Gottschalkia</taxon>
    </lineage>
</organism>
<sequence length="64" mass="7100">MDVGIKEYILAIITTNKDSVSGGSVPVFYTKDKEEQEKVSILISKITTGMIHDLENGCYVIVKH</sequence>
<reference evidence="2" key="1">
    <citation type="submission" date="2015-07" db="EMBL/GenBank/DDBJ databases">
        <title>Draft genome sequence of the purine-degrading Gottschalkia purinilyticum DSM 1384 (formerly Clostridium purinilyticum).</title>
        <authorList>
            <person name="Poehlein A."/>
            <person name="Schiel-Bengelsdorf B."/>
            <person name="Bengelsdorf F.R."/>
            <person name="Daniel R."/>
            <person name="Duerre P."/>
        </authorList>
    </citation>
    <scope>NUCLEOTIDE SEQUENCE [LARGE SCALE GENOMIC DNA]</scope>
    <source>
        <strain evidence="2">DSM 1384</strain>
    </source>
</reference>
<protein>
    <submittedName>
        <fullName evidence="1">Uncharacterized protein</fullName>
    </submittedName>
</protein>
<gene>
    <name evidence="1" type="ORF">CLPU_5c00190</name>
</gene>
<evidence type="ECO:0000313" key="1">
    <source>
        <dbReference type="EMBL" id="KNF08712.1"/>
    </source>
</evidence>
<evidence type="ECO:0000313" key="2">
    <source>
        <dbReference type="Proteomes" id="UP000037267"/>
    </source>
</evidence>
<dbReference type="InterPro" id="IPR054055">
    <property type="entry name" value="YpzH"/>
</dbReference>
<dbReference type="RefSeq" id="WP_050354816.1">
    <property type="nucleotide sequence ID" value="NZ_LGSS01000005.1"/>
</dbReference>
<dbReference type="EMBL" id="LGSS01000005">
    <property type="protein sequence ID" value="KNF08712.1"/>
    <property type="molecule type" value="Genomic_DNA"/>
</dbReference>
<dbReference type="Pfam" id="PF21835">
    <property type="entry name" value="YIEGIA_cap"/>
    <property type="match status" value="1"/>
</dbReference>
<dbReference type="OrthoDB" id="1955035at2"/>
<accession>A0A0L0WBA2</accession>
<dbReference type="STRING" id="1503.CLPU_5c00190"/>
<dbReference type="AlphaFoldDB" id="A0A0L0WBA2"/>